<accession>A0A8X6U831</accession>
<evidence type="ECO:0008006" key="3">
    <source>
        <dbReference type="Google" id="ProtNLM"/>
    </source>
</evidence>
<evidence type="ECO:0000313" key="1">
    <source>
        <dbReference type="EMBL" id="GFT90952.1"/>
    </source>
</evidence>
<dbReference type="Proteomes" id="UP000887013">
    <property type="component" value="Unassembled WGS sequence"/>
</dbReference>
<name>A0A8X6U831_NEPPI</name>
<sequence>MVYFQRDFCCCKQHMAHNTIETINRLGFETLEHLPYNPDLAPSDMELLGCSAKRKMASRPIQKFLPGRHTGVCGLLDKVYCLMWRLH</sequence>
<evidence type="ECO:0000313" key="2">
    <source>
        <dbReference type="Proteomes" id="UP000887013"/>
    </source>
</evidence>
<organism evidence="1 2">
    <name type="scientific">Nephila pilipes</name>
    <name type="common">Giant wood spider</name>
    <name type="synonym">Nephila maculata</name>
    <dbReference type="NCBI Taxonomy" id="299642"/>
    <lineage>
        <taxon>Eukaryota</taxon>
        <taxon>Metazoa</taxon>
        <taxon>Ecdysozoa</taxon>
        <taxon>Arthropoda</taxon>
        <taxon>Chelicerata</taxon>
        <taxon>Arachnida</taxon>
        <taxon>Araneae</taxon>
        <taxon>Araneomorphae</taxon>
        <taxon>Entelegynae</taxon>
        <taxon>Araneoidea</taxon>
        <taxon>Nephilidae</taxon>
        <taxon>Nephila</taxon>
    </lineage>
</organism>
<keyword evidence="2" id="KW-1185">Reference proteome</keyword>
<dbReference type="InterPro" id="IPR036397">
    <property type="entry name" value="RNaseH_sf"/>
</dbReference>
<dbReference type="GO" id="GO:0003676">
    <property type="term" value="F:nucleic acid binding"/>
    <property type="evidence" value="ECO:0007669"/>
    <property type="project" value="InterPro"/>
</dbReference>
<dbReference type="Gene3D" id="3.30.420.10">
    <property type="entry name" value="Ribonuclease H-like superfamily/Ribonuclease H"/>
    <property type="match status" value="1"/>
</dbReference>
<comment type="caution">
    <text evidence="1">The sequence shown here is derived from an EMBL/GenBank/DDBJ whole genome shotgun (WGS) entry which is preliminary data.</text>
</comment>
<gene>
    <name evidence="1" type="ORF">NPIL_15341</name>
</gene>
<protein>
    <recommendedName>
        <fullName evidence="3">Histone-lysine N-methyltransferase SETMAR</fullName>
    </recommendedName>
</protein>
<dbReference type="EMBL" id="BMAW01074179">
    <property type="protein sequence ID" value="GFT90952.1"/>
    <property type="molecule type" value="Genomic_DNA"/>
</dbReference>
<proteinExistence type="predicted"/>
<dbReference type="AlphaFoldDB" id="A0A8X6U831"/>
<dbReference type="OrthoDB" id="616263at2759"/>
<reference evidence="1" key="1">
    <citation type="submission" date="2020-08" db="EMBL/GenBank/DDBJ databases">
        <title>Multicomponent nature underlies the extraordinary mechanical properties of spider dragline silk.</title>
        <authorList>
            <person name="Kono N."/>
            <person name="Nakamura H."/>
            <person name="Mori M."/>
            <person name="Yoshida Y."/>
            <person name="Ohtoshi R."/>
            <person name="Malay A.D."/>
            <person name="Moran D.A.P."/>
            <person name="Tomita M."/>
            <person name="Numata K."/>
            <person name="Arakawa K."/>
        </authorList>
    </citation>
    <scope>NUCLEOTIDE SEQUENCE</scope>
</reference>